<evidence type="ECO:0000313" key="3">
    <source>
        <dbReference type="Proteomes" id="UP000800094"/>
    </source>
</evidence>
<dbReference type="Proteomes" id="UP000800094">
    <property type="component" value="Unassembled WGS sequence"/>
</dbReference>
<dbReference type="EMBL" id="ML987192">
    <property type="protein sequence ID" value="KAF2251637.1"/>
    <property type="molecule type" value="Genomic_DNA"/>
</dbReference>
<accession>A0A6A6IN19</accession>
<reference evidence="2" key="1">
    <citation type="journal article" date="2020" name="Stud. Mycol.">
        <title>101 Dothideomycetes genomes: a test case for predicting lifestyles and emergence of pathogens.</title>
        <authorList>
            <person name="Haridas S."/>
            <person name="Albert R."/>
            <person name="Binder M."/>
            <person name="Bloem J."/>
            <person name="Labutti K."/>
            <person name="Salamov A."/>
            <person name="Andreopoulos B."/>
            <person name="Baker S."/>
            <person name="Barry K."/>
            <person name="Bills G."/>
            <person name="Bluhm B."/>
            <person name="Cannon C."/>
            <person name="Castanera R."/>
            <person name="Culley D."/>
            <person name="Daum C."/>
            <person name="Ezra D."/>
            <person name="Gonzalez J."/>
            <person name="Henrissat B."/>
            <person name="Kuo A."/>
            <person name="Liang C."/>
            <person name="Lipzen A."/>
            <person name="Lutzoni F."/>
            <person name="Magnuson J."/>
            <person name="Mondo S."/>
            <person name="Nolan M."/>
            <person name="Ohm R."/>
            <person name="Pangilinan J."/>
            <person name="Park H.-J."/>
            <person name="Ramirez L."/>
            <person name="Alfaro M."/>
            <person name="Sun H."/>
            <person name="Tritt A."/>
            <person name="Yoshinaga Y."/>
            <person name="Zwiers L.-H."/>
            <person name="Turgeon B."/>
            <person name="Goodwin S."/>
            <person name="Spatafora J."/>
            <person name="Crous P."/>
            <person name="Grigoriev I."/>
        </authorList>
    </citation>
    <scope>NUCLEOTIDE SEQUENCE</scope>
    <source>
        <strain evidence="2">CBS 122368</strain>
    </source>
</reference>
<gene>
    <name evidence="2" type="ORF">BU26DRAFT_240671</name>
</gene>
<feature type="region of interest" description="Disordered" evidence="1">
    <location>
        <begin position="30"/>
        <end position="74"/>
    </location>
</feature>
<dbReference type="GeneID" id="54574340"/>
<evidence type="ECO:0000313" key="2">
    <source>
        <dbReference type="EMBL" id="KAF2251637.1"/>
    </source>
</evidence>
<feature type="region of interest" description="Disordered" evidence="1">
    <location>
        <begin position="104"/>
        <end position="146"/>
    </location>
</feature>
<dbReference type="AlphaFoldDB" id="A0A6A6IN19"/>
<organism evidence="2 3">
    <name type="scientific">Trematosphaeria pertusa</name>
    <dbReference type="NCBI Taxonomy" id="390896"/>
    <lineage>
        <taxon>Eukaryota</taxon>
        <taxon>Fungi</taxon>
        <taxon>Dikarya</taxon>
        <taxon>Ascomycota</taxon>
        <taxon>Pezizomycotina</taxon>
        <taxon>Dothideomycetes</taxon>
        <taxon>Pleosporomycetidae</taxon>
        <taxon>Pleosporales</taxon>
        <taxon>Massarineae</taxon>
        <taxon>Trematosphaeriaceae</taxon>
        <taxon>Trematosphaeria</taxon>
    </lineage>
</organism>
<protein>
    <submittedName>
        <fullName evidence="2">Uncharacterized protein</fullName>
    </submittedName>
</protein>
<sequence>MDTGLERSARPYTWADIAWPRRAFWPPAAAVPQPIASHTQRRHGRGPSSLAARRGTYQPLPQRRASSHGSRARSQRGMCQPLCSLCAPAALPLSIARCSAAPIPQPHPEPPRSRNAAARAPGSTVMEGSPLRRRARTACALQGRGAHQAIAGGISTASMGLLRASRPCSDSTQRTRARR</sequence>
<proteinExistence type="predicted"/>
<name>A0A6A6IN19_9PLEO</name>
<evidence type="ECO:0000256" key="1">
    <source>
        <dbReference type="SAM" id="MobiDB-lite"/>
    </source>
</evidence>
<dbReference type="RefSeq" id="XP_033686641.1">
    <property type="nucleotide sequence ID" value="XM_033821010.1"/>
</dbReference>
<keyword evidence="3" id="KW-1185">Reference proteome</keyword>